<feature type="region of interest" description="Disordered" evidence="1">
    <location>
        <begin position="1"/>
        <end position="22"/>
    </location>
</feature>
<proteinExistence type="predicted"/>
<feature type="compositionally biased region" description="Basic and acidic residues" evidence="1">
    <location>
        <begin position="158"/>
        <end position="177"/>
    </location>
</feature>
<feature type="transmembrane region" description="Helical" evidence="2">
    <location>
        <begin position="47"/>
        <end position="74"/>
    </location>
</feature>
<feature type="compositionally biased region" description="Basic residues" evidence="1">
    <location>
        <begin position="79"/>
        <end position="104"/>
    </location>
</feature>
<feature type="compositionally biased region" description="Basic residues" evidence="1">
    <location>
        <begin position="140"/>
        <end position="152"/>
    </location>
</feature>
<reference evidence="3 4" key="1">
    <citation type="submission" date="2023-08" db="EMBL/GenBank/DDBJ databases">
        <title>A Necator americanus chromosomal reference genome.</title>
        <authorList>
            <person name="Ilik V."/>
            <person name="Petrzelkova K.J."/>
            <person name="Pardy F."/>
            <person name="Fuh T."/>
            <person name="Niatou-Singa F.S."/>
            <person name="Gouil Q."/>
            <person name="Baker L."/>
            <person name="Ritchie M.E."/>
            <person name="Jex A.R."/>
            <person name="Gazzola D."/>
            <person name="Li H."/>
            <person name="Toshio Fujiwara R."/>
            <person name="Zhan B."/>
            <person name="Aroian R.V."/>
            <person name="Pafco B."/>
            <person name="Schwarz E.M."/>
        </authorList>
    </citation>
    <scope>NUCLEOTIDE SEQUENCE [LARGE SCALE GENOMIC DNA]</scope>
    <source>
        <strain evidence="3 4">Aroian</strain>
        <tissue evidence="3">Whole animal</tissue>
    </source>
</reference>
<feature type="region of interest" description="Disordered" evidence="1">
    <location>
        <begin position="79"/>
        <end position="111"/>
    </location>
</feature>
<dbReference type="Proteomes" id="UP001303046">
    <property type="component" value="Unassembled WGS sequence"/>
</dbReference>
<feature type="region of interest" description="Disordered" evidence="1">
    <location>
        <begin position="130"/>
        <end position="241"/>
    </location>
</feature>
<keyword evidence="4" id="KW-1185">Reference proteome</keyword>
<keyword evidence="2" id="KW-0812">Transmembrane</keyword>
<evidence type="ECO:0000256" key="2">
    <source>
        <dbReference type="SAM" id="Phobius"/>
    </source>
</evidence>
<accession>A0ABR1BSB5</accession>
<keyword evidence="2" id="KW-1133">Transmembrane helix</keyword>
<gene>
    <name evidence="3" type="primary">Necator_chrI.g1663</name>
    <name evidence="3" type="ORF">RB195_005537</name>
</gene>
<protein>
    <submittedName>
        <fullName evidence="3">Uncharacterized protein</fullName>
    </submittedName>
</protein>
<evidence type="ECO:0000256" key="1">
    <source>
        <dbReference type="SAM" id="MobiDB-lite"/>
    </source>
</evidence>
<evidence type="ECO:0000313" key="3">
    <source>
        <dbReference type="EMBL" id="KAK6727934.1"/>
    </source>
</evidence>
<comment type="caution">
    <text evidence="3">The sequence shown here is derived from an EMBL/GenBank/DDBJ whole genome shotgun (WGS) entry which is preliminary data.</text>
</comment>
<feature type="compositionally biased region" description="Basic and acidic residues" evidence="1">
    <location>
        <begin position="209"/>
        <end position="241"/>
    </location>
</feature>
<organism evidence="3 4">
    <name type="scientific">Necator americanus</name>
    <name type="common">Human hookworm</name>
    <dbReference type="NCBI Taxonomy" id="51031"/>
    <lineage>
        <taxon>Eukaryota</taxon>
        <taxon>Metazoa</taxon>
        <taxon>Ecdysozoa</taxon>
        <taxon>Nematoda</taxon>
        <taxon>Chromadorea</taxon>
        <taxon>Rhabditida</taxon>
        <taxon>Rhabditina</taxon>
        <taxon>Rhabditomorpha</taxon>
        <taxon>Strongyloidea</taxon>
        <taxon>Ancylostomatidae</taxon>
        <taxon>Bunostominae</taxon>
        <taxon>Necator</taxon>
    </lineage>
</organism>
<dbReference type="EMBL" id="JAVFWL010000001">
    <property type="protein sequence ID" value="KAK6727934.1"/>
    <property type="molecule type" value="Genomic_DNA"/>
</dbReference>
<sequence>MSFVIDSTNTTESETLDSSVQTPTIVTTHDSKLRKEKLTEADGDIEMVYIIPAAVAFASFIVFLLLCFIVIQVTKRKRRHKRKRQDKEKKHVRASAVKKPKTRTKTAERAKKLIRQKKFLESFLHDRELKSDRESDPKEAKRKATNITKKKVTAGSAEGKDESEIDKELERQRREAYDNVGLDSEEDESVPKMKSETKRSSSKSSVESSDEKRKDGPKELADSKENIKALPDDDWNRNKDKTDEYVDIVAHAVQTLSID</sequence>
<feature type="compositionally biased region" description="Basic and acidic residues" evidence="1">
    <location>
        <begin position="189"/>
        <end position="199"/>
    </location>
</feature>
<keyword evidence="2" id="KW-0472">Membrane</keyword>
<evidence type="ECO:0000313" key="4">
    <source>
        <dbReference type="Proteomes" id="UP001303046"/>
    </source>
</evidence>
<name>A0ABR1BSB5_NECAM</name>
<feature type="compositionally biased region" description="Basic and acidic residues" evidence="1">
    <location>
        <begin position="130"/>
        <end position="139"/>
    </location>
</feature>